<proteinExistence type="predicted"/>
<dbReference type="Proteomes" id="UP001201163">
    <property type="component" value="Unassembled WGS sequence"/>
</dbReference>
<dbReference type="AlphaFoldDB" id="A0AAD4LKQ4"/>
<protein>
    <submittedName>
        <fullName evidence="2">Uncharacterized protein</fullName>
    </submittedName>
</protein>
<keyword evidence="3" id="KW-1185">Reference proteome</keyword>
<dbReference type="EMBL" id="JAKELL010000008">
    <property type="protein sequence ID" value="KAH8996722.1"/>
    <property type="molecule type" value="Genomic_DNA"/>
</dbReference>
<organism evidence="2 3">
    <name type="scientific">Lactarius akahatsu</name>
    <dbReference type="NCBI Taxonomy" id="416441"/>
    <lineage>
        <taxon>Eukaryota</taxon>
        <taxon>Fungi</taxon>
        <taxon>Dikarya</taxon>
        <taxon>Basidiomycota</taxon>
        <taxon>Agaricomycotina</taxon>
        <taxon>Agaricomycetes</taxon>
        <taxon>Russulales</taxon>
        <taxon>Russulaceae</taxon>
        <taxon>Lactarius</taxon>
    </lineage>
</organism>
<gene>
    <name evidence="2" type="ORF">EDB92DRAFT_1841490</name>
</gene>
<reference evidence="2" key="1">
    <citation type="submission" date="2022-01" db="EMBL/GenBank/DDBJ databases">
        <title>Comparative genomics reveals a dynamic genome evolution in the ectomycorrhizal milk-cap (Lactarius) mushrooms.</title>
        <authorList>
            <consortium name="DOE Joint Genome Institute"/>
            <person name="Lebreton A."/>
            <person name="Tang N."/>
            <person name="Kuo A."/>
            <person name="LaButti K."/>
            <person name="Drula E."/>
            <person name="Barry K."/>
            <person name="Clum A."/>
            <person name="Lipzen A."/>
            <person name="Mousain D."/>
            <person name="Ng V."/>
            <person name="Wang R."/>
            <person name="Wang X."/>
            <person name="Dai Y."/>
            <person name="Henrissat B."/>
            <person name="Grigoriev I.V."/>
            <person name="Guerin-Laguette A."/>
            <person name="Yu F."/>
            <person name="Martin F.M."/>
        </authorList>
    </citation>
    <scope>NUCLEOTIDE SEQUENCE</scope>
    <source>
        <strain evidence="2">QP</strain>
    </source>
</reference>
<evidence type="ECO:0000256" key="1">
    <source>
        <dbReference type="SAM" id="MobiDB-lite"/>
    </source>
</evidence>
<feature type="region of interest" description="Disordered" evidence="1">
    <location>
        <begin position="1"/>
        <end position="21"/>
    </location>
</feature>
<evidence type="ECO:0000313" key="3">
    <source>
        <dbReference type="Proteomes" id="UP001201163"/>
    </source>
</evidence>
<evidence type="ECO:0000313" key="2">
    <source>
        <dbReference type="EMBL" id="KAH8996722.1"/>
    </source>
</evidence>
<name>A0AAD4LKQ4_9AGAM</name>
<comment type="caution">
    <text evidence="2">The sequence shown here is derived from an EMBL/GenBank/DDBJ whole genome shotgun (WGS) entry which is preliminary data.</text>
</comment>
<accession>A0AAD4LKQ4</accession>
<sequence length="207" mass="22013">MSSITMCPERPTLPPLRSLDLPMHGVPSRMTLPGIHELCNQGDDLDPSHLTALYAWQWRRQGSVSSPTSPCFPSSPPPSSVAFAAPLASTLHDSASPLPHQTRRGNHSDSHVRLVLADSFENADAALVLCSAGAPKTSGAPRMISSPDALGGIKPGAPLLVVGPALERIRRPGTVLGKGVRMHPYRIVRPINSPMASSPSTKHIPRK</sequence>